<organism evidence="3 4">
    <name type="scientific">Streptomyces triticagri</name>
    <dbReference type="NCBI Taxonomy" id="2293568"/>
    <lineage>
        <taxon>Bacteria</taxon>
        <taxon>Bacillati</taxon>
        <taxon>Actinomycetota</taxon>
        <taxon>Actinomycetes</taxon>
        <taxon>Kitasatosporales</taxon>
        <taxon>Streptomycetaceae</taxon>
        <taxon>Streptomyces</taxon>
    </lineage>
</organism>
<proteinExistence type="predicted"/>
<name>A0A372M449_9ACTN</name>
<reference evidence="3 4" key="1">
    <citation type="submission" date="2018-08" db="EMBL/GenBank/DDBJ databases">
        <title>Isolation, diversity and antifungal activity of Actinobacteria from wheat.</title>
        <authorList>
            <person name="Han C."/>
        </authorList>
    </citation>
    <scope>NUCLEOTIDE SEQUENCE [LARGE SCALE GENOMIC DNA]</scope>
    <source>
        <strain evidence="3 4">NEAU-YY421</strain>
    </source>
</reference>
<dbReference type="EMBL" id="QUAK01000086">
    <property type="protein sequence ID" value="RFU85702.1"/>
    <property type="molecule type" value="Genomic_DNA"/>
</dbReference>
<dbReference type="InterPro" id="IPR008984">
    <property type="entry name" value="SMAD_FHA_dom_sf"/>
</dbReference>
<keyword evidence="4" id="KW-1185">Reference proteome</keyword>
<dbReference type="SUPFAM" id="SSF49879">
    <property type="entry name" value="SMAD/FHA domain"/>
    <property type="match status" value="1"/>
</dbReference>
<evidence type="ECO:0000313" key="4">
    <source>
        <dbReference type="Proteomes" id="UP000263094"/>
    </source>
</evidence>
<accession>A0A372M449</accession>
<dbReference type="AlphaFoldDB" id="A0A372M449"/>
<feature type="domain" description="FHA" evidence="2">
    <location>
        <begin position="52"/>
        <end position="103"/>
    </location>
</feature>
<dbReference type="InterPro" id="IPR000253">
    <property type="entry name" value="FHA_dom"/>
</dbReference>
<comment type="caution">
    <text evidence="3">The sequence shown here is derived from an EMBL/GenBank/DDBJ whole genome shotgun (WGS) entry which is preliminary data.</text>
</comment>
<evidence type="ECO:0000313" key="3">
    <source>
        <dbReference type="EMBL" id="RFU85702.1"/>
    </source>
</evidence>
<dbReference type="RefSeq" id="WP_128556686.1">
    <property type="nucleotide sequence ID" value="NZ_QUAK01000086.1"/>
</dbReference>
<sequence length="265" mass="29213">MRPIKAGRHHVELLPPTTASLAAARLDAPPGTLFVLTESGGVMSTPKANFSVLFGRNEPEVQLCIGVDDPHISRCHGRFTCDGRDWWVHNEGRLPIRLPGERLLLEGREEQLRGYSALFIKSPIGREYLLEARIIEPHGPVAAAAAHDTTRRHGAWDIGRDEKLVLIALAQRYLRHEPYPQPQSWRQVADDLNAAEGQGRWNSHLAANVVERVRGRLSADGVPGLTREEVGEPVGNALNHNLIKELLVSATLVPEDLKHLGTGQA</sequence>
<keyword evidence="1" id="KW-0597">Phosphoprotein</keyword>
<evidence type="ECO:0000259" key="2">
    <source>
        <dbReference type="PROSITE" id="PS50006"/>
    </source>
</evidence>
<protein>
    <submittedName>
        <fullName evidence="3">FHA domain-containing protein</fullName>
    </submittedName>
</protein>
<gene>
    <name evidence="3" type="ORF">DY218_15915</name>
</gene>
<dbReference type="Gene3D" id="2.60.200.20">
    <property type="match status" value="1"/>
</dbReference>
<dbReference type="PROSITE" id="PS50006">
    <property type="entry name" value="FHA_DOMAIN"/>
    <property type="match status" value="1"/>
</dbReference>
<dbReference type="Proteomes" id="UP000263094">
    <property type="component" value="Unassembled WGS sequence"/>
</dbReference>
<dbReference type="OrthoDB" id="4213445at2"/>
<evidence type="ECO:0000256" key="1">
    <source>
        <dbReference type="ARBA" id="ARBA00022553"/>
    </source>
</evidence>